<feature type="signal peptide" evidence="1">
    <location>
        <begin position="1"/>
        <end position="32"/>
    </location>
</feature>
<keyword evidence="3" id="KW-1185">Reference proteome</keyword>
<organism evidence="2 3">
    <name type="scientific">Hyphomicrobium nitrativorans NL23</name>
    <dbReference type="NCBI Taxonomy" id="1029756"/>
    <lineage>
        <taxon>Bacteria</taxon>
        <taxon>Pseudomonadati</taxon>
        <taxon>Pseudomonadota</taxon>
        <taxon>Alphaproteobacteria</taxon>
        <taxon>Hyphomicrobiales</taxon>
        <taxon>Hyphomicrobiaceae</taxon>
        <taxon>Hyphomicrobium</taxon>
    </lineage>
</organism>
<dbReference type="KEGG" id="hni:W911_00955"/>
<dbReference type="PATRIC" id="fig|1029756.8.peg.206"/>
<dbReference type="Proteomes" id="UP000018542">
    <property type="component" value="Chromosome"/>
</dbReference>
<proteinExistence type="predicted"/>
<evidence type="ECO:0000313" key="2">
    <source>
        <dbReference type="EMBL" id="AHB47292.1"/>
    </source>
</evidence>
<dbReference type="HOGENOM" id="CLU_125436_0_0_5"/>
<sequence length="145" mass="15367">MITFQPNKETSMLKKILAGLAAMLAASSLAFAHDDHAHDAHAHDHAPKHGGIVEHSSHHHLELVAEDGTLRLYVTDEAGKPEPVEGAKATATVLSEGKTEAVTLAHAGENRLEGTGSFKATKGTTVVVTLTLPDHGAEQARFRLD</sequence>
<evidence type="ECO:0000313" key="3">
    <source>
        <dbReference type="Proteomes" id="UP000018542"/>
    </source>
</evidence>
<reference evidence="2 3" key="1">
    <citation type="journal article" date="2014" name="Genome Announc.">
        <title>Complete Genome Sequence of Hyphomicrobium nitrativorans Strain NL23, a Denitrifying Bacterium Isolated from Biofilm of a Methanol-Fed Denitrification System Treating Seawater at the Montreal Biodome.</title>
        <authorList>
            <person name="Martineau C."/>
            <person name="Villeneuve C."/>
            <person name="Mauffrey F."/>
            <person name="Villemur R."/>
        </authorList>
    </citation>
    <scope>NUCLEOTIDE SEQUENCE [LARGE SCALE GENOMIC DNA]</scope>
    <source>
        <strain evidence="2">NL23</strain>
    </source>
</reference>
<dbReference type="AlphaFoldDB" id="V5SA49"/>
<dbReference type="STRING" id="1029756.W911_00955"/>
<keyword evidence="1" id="KW-0732">Signal</keyword>
<dbReference type="EMBL" id="CP006912">
    <property type="protein sequence ID" value="AHB47292.1"/>
    <property type="molecule type" value="Genomic_DNA"/>
</dbReference>
<gene>
    <name evidence="2" type="ORF">W911_00955</name>
</gene>
<protein>
    <submittedName>
        <fullName evidence="2">Uncharacterized protein</fullName>
    </submittedName>
</protein>
<accession>V5SA49</accession>
<evidence type="ECO:0000256" key="1">
    <source>
        <dbReference type="SAM" id="SignalP"/>
    </source>
</evidence>
<feature type="chain" id="PRO_5004740473" evidence="1">
    <location>
        <begin position="33"/>
        <end position="145"/>
    </location>
</feature>
<name>V5SA49_9HYPH</name>